<dbReference type="Gene3D" id="3.30.2010.10">
    <property type="entry name" value="Metalloproteases ('zincins'), catalytic domain"/>
    <property type="match status" value="1"/>
</dbReference>
<dbReference type="InterPro" id="IPR051156">
    <property type="entry name" value="Mito/Outer_Membr_Metalloprot"/>
</dbReference>
<keyword evidence="10" id="KW-1185">Reference proteome</keyword>
<name>A0ABT5DJM3_9BACT</name>
<keyword evidence="5 6" id="KW-0482">Metalloprotease</keyword>
<proteinExistence type="inferred from homology"/>
<evidence type="ECO:0000256" key="2">
    <source>
        <dbReference type="ARBA" id="ARBA00022723"/>
    </source>
</evidence>
<evidence type="ECO:0000256" key="5">
    <source>
        <dbReference type="ARBA" id="ARBA00023049"/>
    </source>
</evidence>
<evidence type="ECO:0000256" key="7">
    <source>
        <dbReference type="SAM" id="MobiDB-lite"/>
    </source>
</evidence>
<dbReference type="EMBL" id="JAQNDM010000002">
    <property type="protein sequence ID" value="MDC0712561.1"/>
    <property type="molecule type" value="Genomic_DNA"/>
</dbReference>
<dbReference type="PANTHER" id="PTHR22726:SF1">
    <property type="entry name" value="METALLOENDOPEPTIDASE OMA1, MITOCHONDRIAL"/>
    <property type="match status" value="1"/>
</dbReference>
<dbReference type="Pfam" id="PF01435">
    <property type="entry name" value="Peptidase_M48"/>
    <property type="match status" value="1"/>
</dbReference>
<evidence type="ECO:0000313" key="10">
    <source>
        <dbReference type="Proteomes" id="UP001221838"/>
    </source>
</evidence>
<evidence type="ECO:0000256" key="1">
    <source>
        <dbReference type="ARBA" id="ARBA00022670"/>
    </source>
</evidence>
<keyword evidence="4 6" id="KW-0862">Zinc</keyword>
<comment type="caution">
    <text evidence="9">The sequence shown here is derived from an EMBL/GenBank/DDBJ whole genome shotgun (WGS) entry which is preliminary data.</text>
</comment>
<reference evidence="9 10" key="1">
    <citation type="submission" date="2022-11" db="EMBL/GenBank/DDBJ databases">
        <title>Minimal conservation of predation-associated metabolite biosynthetic gene clusters underscores biosynthetic potential of Myxococcota including descriptions for ten novel species: Archangium lansinium sp. nov., Myxococcus landrumus sp. nov., Nannocystis bai.</title>
        <authorList>
            <person name="Ahearne A."/>
            <person name="Stevens C."/>
            <person name="Dowd S."/>
        </authorList>
    </citation>
    <scope>NUCLEOTIDE SEQUENCE [LARGE SCALE GENOMIC DNA]</scope>
    <source>
        <strain evidence="9 10">NCWAL01</strain>
    </source>
</reference>
<evidence type="ECO:0000313" key="9">
    <source>
        <dbReference type="EMBL" id="MDC0712561.1"/>
    </source>
</evidence>
<dbReference type="PANTHER" id="PTHR22726">
    <property type="entry name" value="METALLOENDOPEPTIDASE OMA1"/>
    <property type="match status" value="1"/>
</dbReference>
<keyword evidence="2" id="KW-0479">Metal-binding</keyword>
<evidence type="ECO:0000256" key="6">
    <source>
        <dbReference type="RuleBase" id="RU003983"/>
    </source>
</evidence>
<dbReference type="GO" id="GO:0008237">
    <property type="term" value="F:metallopeptidase activity"/>
    <property type="evidence" value="ECO:0007669"/>
    <property type="project" value="UniProtKB-KW"/>
</dbReference>
<comment type="similarity">
    <text evidence="6">Belongs to the peptidase M48 family.</text>
</comment>
<comment type="cofactor">
    <cofactor evidence="6">
        <name>Zn(2+)</name>
        <dbReference type="ChEBI" id="CHEBI:29105"/>
    </cofactor>
    <text evidence="6">Binds 1 zinc ion per subunit.</text>
</comment>
<protein>
    <submittedName>
        <fullName evidence="9">M48 family metalloprotease</fullName>
        <ecNumber evidence="9">3.4.24.-</ecNumber>
    </submittedName>
</protein>
<sequence>MSSVSKAPGDIVRAAGKTANTIIDNPECEKLKADIPIQEEYSLGGAVALTWVRRGGGLMLANADEKQLHQYINTVGRNLAAQSPRPTLQWTFGVLLDPEAFDAVSAPGGYVFLTRGLLQGVDNEAQLAGVLAHEIAHITLKHALTRYGDTKATQCKVNALKLRLDSLTDKVVDSIVANGFGKEDEFSADELAVHLLVSAGYEPQEYIDFLGKIPDSRRGFANHPRKADRVKRLVTLLEESQKPSENFTDLPAGTQGLVKPPLPPTFAVVKTRVPPRAK</sequence>
<keyword evidence="3 6" id="KW-0378">Hydrolase</keyword>
<evidence type="ECO:0000256" key="3">
    <source>
        <dbReference type="ARBA" id="ARBA00022801"/>
    </source>
</evidence>
<keyword evidence="1 6" id="KW-0645">Protease</keyword>
<evidence type="ECO:0000256" key="4">
    <source>
        <dbReference type="ARBA" id="ARBA00022833"/>
    </source>
</evidence>
<dbReference type="EC" id="3.4.24.-" evidence="9"/>
<feature type="region of interest" description="Disordered" evidence="7">
    <location>
        <begin position="244"/>
        <end position="264"/>
    </location>
</feature>
<dbReference type="InterPro" id="IPR001915">
    <property type="entry name" value="Peptidase_M48"/>
</dbReference>
<feature type="domain" description="Peptidase M48" evidence="8">
    <location>
        <begin position="69"/>
        <end position="234"/>
    </location>
</feature>
<gene>
    <name evidence="9" type="ORF">POL68_29125</name>
</gene>
<dbReference type="Proteomes" id="UP001221838">
    <property type="component" value="Unassembled WGS sequence"/>
</dbReference>
<evidence type="ECO:0000259" key="8">
    <source>
        <dbReference type="Pfam" id="PF01435"/>
    </source>
</evidence>
<accession>A0ABT5DJM3</accession>
<dbReference type="RefSeq" id="WP_272142697.1">
    <property type="nucleotide sequence ID" value="NZ_JAQNDM010000002.1"/>
</dbReference>
<organism evidence="9 10">
    <name type="scientific">Stigmatella ashevillensis</name>
    <dbReference type="NCBI Taxonomy" id="2995309"/>
    <lineage>
        <taxon>Bacteria</taxon>
        <taxon>Pseudomonadati</taxon>
        <taxon>Myxococcota</taxon>
        <taxon>Myxococcia</taxon>
        <taxon>Myxococcales</taxon>
        <taxon>Cystobacterineae</taxon>
        <taxon>Archangiaceae</taxon>
        <taxon>Stigmatella</taxon>
    </lineage>
</organism>